<dbReference type="InterPro" id="IPR016208">
    <property type="entry name" value="Ald_Oxase/xanthine_DH-like"/>
</dbReference>
<evidence type="ECO:0000259" key="4">
    <source>
        <dbReference type="SMART" id="SM01008"/>
    </source>
</evidence>
<evidence type="ECO:0000256" key="2">
    <source>
        <dbReference type="ARBA" id="ARBA00023002"/>
    </source>
</evidence>
<feature type="domain" description="Aldehyde oxidase/xanthine dehydrogenase a/b hammerhead" evidence="4">
    <location>
        <begin position="26"/>
        <end position="137"/>
    </location>
</feature>
<dbReference type="Gene3D" id="3.90.1170.50">
    <property type="entry name" value="Aldehyde oxidase/xanthine dehydrogenase, a/b hammerhead"/>
    <property type="match status" value="1"/>
</dbReference>
<feature type="region of interest" description="Disordered" evidence="3">
    <location>
        <begin position="769"/>
        <end position="799"/>
    </location>
</feature>
<name>A0ABV9YR17_9PSEU</name>
<dbReference type="InterPro" id="IPR008274">
    <property type="entry name" value="AldOxase/xan_DH_MoCoBD1"/>
</dbReference>
<dbReference type="EMBL" id="JBHSIV010000020">
    <property type="protein sequence ID" value="MFC5064107.1"/>
    <property type="molecule type" value="Genomic_DNA"/>
</dbReference>
<evidence type="ECO:0000313" key="6">
    <source>
        <dbReference type="Proteomes" id="UP001595947"/>
    </source>
</evidence>
<accession>A0ABV9YR17</accession>
<dbReference type="PANTHER" id="PTHR11908:SF132">
    <property type="entry name" value="ALDEHYDE OXIDASE 1-RELATED"/>
    <property type="match status" value="1"/>
</dbReference>
<reference evidence="6" key="1">
    <citation type="journal article" date="2019" name="Int. J. Syst. Evol. Microbiol.">
        <title>The Global Catalogue of Microorganisms (GCM) 10K type strain sequencing project: providing services to taxonomists for standard genome sequencing and annotation.</title>
        <authorList>
            <consortium name="The Broad Institute Genomics Platform"/>
            <consortium name="The Broad Institute Genome Sequencing Center for Infectious Disease"/>
            <person name="Wu L."/>
            <person name="Ma J."/>
        </authorList>
    </citation>
    <scope>NUCLEOTIDE SEQUENCE [LARGE SCALE GENOMIC DNA]</scope>
    <source>
        <strain evidence="6">CGMCC 4.7093</strain>
    </source>
</reference>
<dbReference type="SMART" id="SM01008">
    <property type="entry name" value="Ald_Xan_dh_C"/>
    <property type="match status" value="1"/>
</dbReference>
<dbReference type="SUPFAM" id="SSF54665">
    <property type="entry name" value="CO dehydrogenase molybdoprotein N-domain-like"/>
    <property type="match status" value="1"/>
</dbReference>
<dbReference type="InterPro" id="IPR036856">
    <property type="entry name" value="Ald_Oxase/Xan_DH_a/b_sf"/>
</dbReference>
<proteinExistence type="predicted"/>
<dbReference type="Gene3D" id="3.30.365.10">
    <property type="entry name" value="Aldehyde oxidase/xanthine dehydrogenase, molybdopterin binding domain"/>
    <property type="match status" value="4"/>
</dbReference>
<keyword evidence="6" id="KW-1185">Reference proteome</keyword>
<dbReference type="InterPro" id="IPR000674">
    <property type="entry name" value="Ald_Oxase/Xan_DH_a/b"/>
</dbReference>
<gene>
    <name evidence="5" type="ORF">ACFPBZ_17935</name>
</gene>
<sequence>MTVTTHTGGSILGHAVKRTEDAELITGAGAYTGDLPIEGSLHAVFVRSPMAHGTLGSIEVDEAKAMPGVVAVWTAADLDVADRPGLPGVVPDAMSRPHLAKGKVRFVGDIVAVVIGETAGEALDAAETVFPDIEPLPSVTDIEAAYASDAPVLFEGTESNLVAGAGTGEVEGIFDEADVVVEGKFLNQRLAGVPMEPNACVVQPGEPNGGITLYLSTQTPHGARDAIAGDLGLEADQVRVIAPRVGGGFGPKATAYPEYTIAAKAAMVLGRPVRWNETRSENMLSMVHGRAQVQWVELGVKRDGKIVGLRASVIGDGGAYPAVGTILPSLTQLLAQGVYDIPAIEFSWKTVVTNTTTVGAYRGAGRPEATQLLERIIDMAADEIGVDPLEMRRMNYLQPEQFPMTSLTGAQYDNADHEKSLDAVIAASGYDQLLAEQKRRRDAGDRVAMGIGVGSYVEVTAPLGLDGEYGMAQAHPDGTFTVMAGTSAHGQGHETAFAQLASSVLGVPMEKIKVVHSDTAVVRSGAGTLGSRSLQTGGSAIHNASVELVARAREIAAHLLEASVEDIDHSDDGFGVRGVGGSAVTWQQIAQASEDGTGLEGGKGEPLREDLDFKQGQSSFPFGSHISVVDVDLDTGMVTPRRHVAVDDCGRILNPMLVAGQQHGGIAQGISQALYERVTFDEDGNPTSGNLASYTIPTAADLCSYEVSNTETPTHLNPIGAKGIGESGTIGSTPAVHNAVIDALSHLGVRHIDMPLTPEAVWRAIHGASASDPATRHQAGPEYAGKAETEHVPDGGRPA</sequence>
<evidence type="ECO:0000256" key="1">
    <source>
        <dbReference type="ARBA" id="ARBA00022505"/>
    </source>
</evidence>
<dbReference type="Pfam" id="PF02738">
    <property type="entry name" value="MoCoBD_1"/>
    <property type="match status" value="1"/>
</dbReference>
<dbReference type="Pfam" id="PF20256">
    <property type="entry name" value="MoCoBD_2"/>
    <property type="match status" value="1"/>
</dbReference>
<dbReference type="RefSeq" id="WP_378037456.1">
    <property type="nucleotide sequence ID" value="NZ_JBHSIV010000020.1"/>
</dbReference>
<comment type="caution">
    <text evidence="5">The sequence shown here is derived from an EMBL/GenBank/DDBJ whole genome shotgun (WGS) entry which is preliminary data.</text>
</comment>
<evidence type="ECO:0000256" key="3">
    <source>
        <dbReference type="SAM" id="MobiDB-lite"/>
    </source>
</evidence>
<dbReference type="InterPro" id="IPR037165">
    <property type="entry name" value="AldOxase/xan_DH_Mopterin-bd_sf"/>
</dbReference>
<organism evidence="5 6">
    <name type="scientific">Actinomycetospora atypica</name>
    <dbReference type="NCBI Taxonomy" id="1290095"/>
    <lineage>
        <taxon>Bacteria</taxon>
        <taxon>Bacillati</taxon>
        <taxon>Actinomycetota</taxon>
        <taxon>Actinomycetes</taxon>
        <taxon>Pseudonocardiales</taxon>
        <taxon>Pseudonocardiaceae</taxon>
        <taxon>Actinomycetospora</taxon>
    </lineage>
</organism>
<evidence type="ECO:0000313" key="5">
    <source>
        <dbReference type="EMBL" id="MFC5064107.1"/>
    </source>
</evidence>
<dbReference type="SUPFAM" id="SSF56003">
    <property type="entry name" value="Molybdenum cofactor-binding domain"/>
    <property type="match status" value="1"/>
</dbReference>
<protein>
    <submittedName>
        <fullName evidence="5">Xanthine dehydrogenase family protein molybdopterin-binding subunit</fullName>
    </submittedName>
</protein>
<feature type="compositionally biased region" description="Basic and acidic residues" evidence="3">
    <location>
        <begin position="785"/>
        <end position="799"/>
    </location>
</feature>
<keyword evidence="2" id="KW-0560">Oxidoreductase</keyword>
<keyword evidence="1" id="KW-0500">Molybdenum</keyword>
<dbReference type="InterPro" id="IPR046867">
    <property type="entry name" value="AldOxase/xan_DH_MoCoBD2"/>
</dbReference>
<dbReference type="Pfam" id="PF01315">
    <property type="entry name" value="Ald_Xan_dh_C"/>
    <property type="match status" value="1"/>
</dbReference>
<dbReference type="PANTHER" id="PTHR11908">
    <property type="entry name" value="XANTHINE DEHYDROGENASE"/>
    <property type="match status" value="1"/>
</dbReference>
<dbReference type="Proteomes" id="UP001595947">
    <property type="component" value="Unassembled WGS sequence"/>
</dbReference>